<dbReference type="EMBL" id="KE123900">
    <property type="protein sequence ID" value="EPB92485.1"/>
    <property type="molecule type" value="Genomic_DNA"/>
</dbReference>
<dbReference type="Proteomes" id="UP000014254">
    <property type="component" value="Unassembled WGS sequence"/>
</dbReference>
<proteinExistence type="predicted"/>
<dbReference type="VEuPathDB" id="FungiDB:HMPREF1544_00783"/>
<dbReference type="OrthoDB" id="2276859at2759"/>
<sequence length="72" mass="8385">MLPNNIDKCFKVDYRLGIMIKNKFVDIASVEVGKKPYTSKSKEDHVKLVLEPKTIINRLINNRFYFILPSSL</sequence>
<accession>S2KJ78</accession>
<name>S2KJ78_MUCC1</name>
<gene>
    <name evidence="1" type="ORF">HMPREF1544_00783</name>
</gene>
<dbReference type="InParanoid" id="S2KJ78"/>
<keyword evidence="2" id="KW-1185">Reference proteome</keyword>
<organism evidence="1 2">
    <name type="scientific">Mucor circinelloides f. circinelloides (strain 1006PhL)</name>
    <name type="common">Mucormycosis agent</name>
    <name type="synonym">Calyptromyces circinelloides</name>
    <dbReference type="NCBI Taxonomy" id="1220926"/>
    <lineage>
        <taxon>Eukaryota</taxon>
        <taxon>Fungi</taxon>
        <taxon>Fungi incertae sedis</taxon>
        <taxon>Mucoromycota</taxon>
        <taxon>Mucoromycotina</taxon>
        <taxon>Mucoromycetes</taxon>
        <taxon>Mucorales</taxon>
        <taxon>Mucorineae</taxon>
        <taxon>Mucoraceae</taxon>
        <taxon>Mucor</taxon>
    </lineage>
</organism>
<protein>
    <submittedName>
        <fullName evidence="1">Uncharacterized protein</fullName>
    </submittedName>
</protein>
<reference evidence="2" key="1">
    <citation type="submission" date="2013-05" db="EMBL/GenBank/DDBJ databases">
        <title>The Genome sequence of Mucor circinelloides f. circinelloides 1006PhL.</title>
        <authorList>
            <consortium name="The Broad Institute Genomics Platform"/>
            <person name="Cuomo C."/>
            <person name="Earl A."/>
            <person name="Findley K."/>
            <person name="Lee S.C."/>
            <person name="Walker B."/>
            <person name="Young S."/>
            <person name="Zeng Q."/>
            <person name="Gargeya S."/>
            <person name="Fitzgerald M."/>
            <person name="Haas B."/>
            <person name="Abouelleil A."/>
            <person name="Allen A.W."/>
            <person name="Alvarado L."/>
            <person name="Arachchi H.M."/>
            <person name="Berlin A.M."/>
            <person name="Chapman S.B."/>
            <person name="Gainer-Dewar J."/>
            <person name="Goldberg J."/>
            <person name="Griggs A."/>
            <person name="Gujja S."/>
            <person name="Hansen M."/>
            <person name="Howarth C."/>
            <person name="Imamovic A."/>
            <person name="Ireland A."/>
            <person name="Larimer J."/>
            <person name="McCowan C."/>
            <person name="Murphy C."/>
            <person name="Pearson M."/>
            <person name="Poon T.W."/>
            <person name="Priest M."/>
            <person name="Roberts A."/>
            <person name="Saif S."/>
            <person name="Shea T."/>
            <person name="Sisk P."/>
            <person name="Sykes S."/>
            <person name="Wortman J."/>
            <person name="Nusbaum C."/>
            <person name="Birren B."/>
        </authorList>
    </citation>
    <scope>NUCLEOTIDE SEQUENCE [LARGE SCALE GENOMIC DNA]</scope>
    <source>
        <strain evidence="2">1006PhL</strain>
    </source>
</reference>
<dbReference type="AlphaFoldDB" id="S2KJ78"/>
<evidence type="ECO:0000313" key="2">
    <source>
        <dbReference type="Proteomes" id="UP000014254"/>
    </source>
</evidence>
<evidence type="ECO:0000313" key="1">
    <source>
        <dbReference type="EMBL" id="EPB92485.1"/>
    </source>
</evidence>